<dbReference type="GO" id="GO:0008654">
    <property type="term" value="P:phospholipid biosynthetic process"/>
    <property type="evidence" value="ECO:0007669"/>
    <property type="project" value="InterPro"/>
</dbReference>
<sequence length="944" mass="106354">MKLKRKSTRLYLRINAFRAADFFLPDSKADSRSVSACLVVLLNRHKKRSKRKLNTPNSSWDEIIVLPLYIGDCSDLLVLAVSTWAKDVQWYQLYLSAHRYEFITGSVLVSYEVFEKGKEPGSGLGVGEPSSTPNVGDASKRAGVSLRLQIVEDLLERVSLGRLSLYAKYQNWLDSLLTPQDTPVANNDQGYYAELPAGVAGGLSDVSDLDSIADQNEEGKEPARQVPRLISLVPHQAKFLYDSASSGSDSDVYKSDYTSGSEVFSVESYAAAASTYSGDAVRREKKKKRCLRKKTRPESRVEGVLFLEIVSCSDLPPIKNFARTTFNMDPFVVNIQFSVLDREHFSFHNQVGDVEIFILQLMEIAREREETGKEAERDITLAQEIVAHETPPLRENNASATSSASVSDYSLDPSISFAEDSNIVKTRRKRLMRRHTSVLYVDTLLFQKLNLKLDLKNAAMRLKNESTLKIRARYLTYERLRRDFWRALIEQYSGDEGQTISDKIIGAVFAALGRSTWGGDTMTYDEIVNALEAHVGKESPSHSDKILEIEQCPICAKKRLNKKYDLDIITHFAICASKDWSIVKKLLVALYVSPQMAARRWFSKVLIKLSYGKYQLGGNLANILVQDRLTGLILEMMGITVRLSIRLLYKILDKAKLKRISALLRKLSLRQGVKFDSPQLTRDIASFIEFHKLDLTSHAVDCRATTFCTVDDATELCIKGRKFSVAKLFNGNFNKMEKTDLYKSERCSVGIFRLAPQDYHRFHSPVTGTIGPIQHIEGEYYTVDPMTICSGLDVYGENVRVVVPMETTEFGTVVLVAVGAMMVGLTVLTEIGYFKFGGSMVLVLFRKDRFVFDLDLVNNSKQCVDTSVRVGQSIGHTPEIAELKRTKLNFEEQPKDFCLKLIRVLMGEDIHGLSQNIKITVDDVDVLHRAAEESDDRPYREGDD</sequence>
<dbReference type="EMBL" id="ML004465">
    <property type="protein sequence ID" value="RKP30140.1"/>
    <property type="molecule type" value="Genomic_DNA"/>
</dbReference>
<gene>
    <name evidence="4" type="ORF">METBISCDRAFT_31138</name>
</gene>
<keyword evidence="1" id="KW-0210">Decarboxylase</keyword>
<reference evidence="5" key="1">
    <citation type="journal article" date="2018" name="Nat. Microbiol.">
        <title>Leveraging single-cell genomics to expand the fungal tree of life.</title>
        <authorList>
            <person name="Ahrendt S.R."/>
            <person name="Quandt C.A."/>
            <person name="Ciobanu D."/>
            <person name="Clum A."/>
            <person name="Salamov A."/>
            <person name="Andreopoulos B."/>
            <person name="Cheng J.F."/>
            <person name="Woyke T."/>
            <person name="Pelin A."/>
            <person name="Henrissat B."/>
            <person name="Reynolds N.K."/>
            <person name="Benny G.L."/>
            <person name="Smith M.E."/>
            <person name="James T.Y."/>
            <person name="Grigoriev I.V."/>
        </authorList>
    </citation>
    <scope>NUCLEOTIDE SEQUENCE [LARGE SCALE GENOMIC DNA]</scope>
    <source>
        <strain evidence="5">Baker2002</strain>
    </source>
</reference>
<accession>A0A4P9ZDZ7</accession>
<dbReference type="InterPro" id="IPR035892">
    <property type="entry name" value="C2_domain_sf"/>
</dbReference>
<dbReference type="PANTHER" id="PTHR10067">
    <property type="entry name" value="PHOSPHATIDYLSERINE DECARBOXYLASE"/>
    <property type="match status" value="1"/>
</dbReference>
<feature type="region of interest" description="Disordered" evidence="3">
    <location>
        <begin position="119"/>
        <end position="138"/>
    </location>
</feature>
<dbReference type="SUPFAM" id="SSF49562">
    <property type="entry name" value="C2 domain (Calcium/lipid-binding domain, CaLB)"/>
    <property type="match status" value="1"/>
</dbReference>
<dbReference type="GO" id="GO:0004609">
    <property type="term" value="F:phosphatidylserine decarboxylase activity"/>
    <property type="evidence" value="ECO:0007669"/>
    <property type="project" value="InterPro"/>
</dbReference>
<evidence type="ECO:0008006" key="6">
    <source>
        <dbReference type="Google" id="ProtNLM"/>
    </source>
</evidence>
<protein>
    <recommendedName>
        <fullName evidence="6">Phosphatidylserine decarboxylase</fullName>
    </recommendedName>
</protein>
<organism evidence="4 5">
    <name type="scientific">Metschnikowia bicuspidata</name>
    <dbReference type="NCBI Taxonomy" id="27322"/>
    <lineage>
        <taxon>Eukaryota</taxon>
        <taxon>Fungi</taxon>
        <taxon>Dikarya</taxon>
        <taxon>Ascomycota</taxon>
        <taxon>Saccharomycotina</taxon>
        <taxon>Pichiomycetes</taxon>
        <taxon>Metschnikowiaceae</taxon>
        <taxon>Metschnikowia</taxon>
    </lineage>
</organism>
<evidence type="ECO:0000313" key="4">
    <source>
        <dbReference type="EMBL" id="RKP30140.1"/>
    </source>
</evidence>
<name>A0A4P9ZDZ7_9ASCO</name>
<dbReference type="PANTHER" id="PTHR10067:SF17">
    <property type="entry name" value="PHOSPHATIDYLSERINE DECARBOXYLASE PROENZYME 2"/>
    <property type="match status" value="1"/>
</dbReference>
<dbReference type="Proteomes" id="UP000268321">
    <property type="component" value="Unassembled WGS sequence"/>
</dbReference>
<dbReference type="Pfam" id="PF02666">
    <property type="entry name" value="PS_Dcarbxylase"/>
    <property type="match status" value="1"/>
</dbReference>
<dbReference type="InterPro" id="IPR003817">
    <property type="entry name" value="PS_Dcarbxylase"/>
</dbReference>
<dbReference type="OrthoDB" id="67700at2759"/>
<dbReference type="AlphaFoldDB" id="A0A4P9ZDZ7"/>
<evidence type="ECO:0000313" key="5">
    <source>
        <dbReference type="Proteomes" id="UP000268321"/>
    </source>
</evidence>
<evidence type="ECO:0000256" key="1">
    <source>
        <dbReference type="ARBA" id="ARBA00022793"/>
    </source>
</evidence>
<keyword evidence="2" id="KW-0456">Lyase</keyword>
<keyword evidence="5" id="KW-1185">Reference proteome</keyword>
<evidence type="ECO:0000256" key="3">
    <source>
        <dbReference type="SAM" id="MobiDB-lite"/>
    </source>
</evidence>
<proteinExistence type="predicted"/>
<evidence type="ECO:0000256" key="2">
    <source>
        <dbReference type="ARBA" id="ARBA00023239"/>
    </source>
</evidence>